<dbReference type="SUPFAM" id="SSF47090">
    <property type="entry name" value="PGBD-like"/>
    <property type="match status" value="1"/>
</dbReference>
<dbReference type="InterPro" id="IPR036365">
    <property type="entry name" value="PGBD-like_sf"/>
</dbReference>
<evidence type="ECO:0000259" key="4">
    <source>
        <dbReference type="Pfam" id="PF14020"/>
    </source>
</evidence>
<feature type="domain" description="Peptidoglycan binding-like" evidence="3">
    <location>
        <begin position="476"/>
        <end position="530"/>
    </location>
</feature>
<dbReference type="InterPro" id="IPR025330">
    <property type="entry name" value="DUF4236"/>
</dbReference>
<comment type="caution">
    <text evidence="5">The sequence shown here is derived from an EMBL/GenBank/DDBJ whole genome shotgun (WGS) entry which is preliminary data.</text>
</comment>
<evidence type="ECO:0000313" key="6">
    <source>
        <dbReference type="Proteomes" id="UP001198862"/>
    </source>
</evidence>
<evidence type="ECO:0000256" key="2">
    <source>
        <dbReference type="SAM" id="Phobius"/>
    </source>
</evidence>
<feature type="region of interest" description="Disordered" evidence="1">
    <location>
        <begin position="356"/>
        <end position="395"/>
    </location>
</feature>
<feature type="compositionally biased region" description="Pro residues" evidence="1">
    <location>
        <begin position="437"/>
        <end position="460"/>
    </location>
</feature>
<dbReference type="Pfam" id="PF14020">
    <property type="entry name" value="DUF4236"/>
    <property type="match status" value="1"/>
</dbReference>
<dbReference type="Pfam" id="PF01471">
    <property type="entry name" value="PG_binding_1"/>
    <property type="match status" value="1"/>
</dbReference>
<dbReference type="InterPro" id="IPR002477">
    <property type="entry name" value="Peptidoglycan-bd-like"/>
</dbReference>
<proteinExistence type="predicted"/>
<keyword evidence="2" id="KW-0472">Membrane</keyword>
<keyword evidence="2" id="KW-0812">Transmembrane</keyword>
<dbReference type="EMBL" id="JAJISD010000005">
    <property type="protein sequence ID" value="MCC8430109.1"/>
    <property type="molecule type" value="Genomic_DNA"/>
</dbReference>
<evidence type="ECO:0000256" key="1">
    <source>
        <dbReference type="SAM" id="MobiDB-lite"/>
    </source>
</evidence>
<feature type="domain" description="DUF4236" evidence="4">
    <location>
        <begin position="3"/>
        <end position="53"/>
    </location>
</feature>
<gene>
    <name evidence="5" type="ORF">LJ725_14125</name>
</gene>
<feature type="transmembrane region" description="Helical" evidence="2">
    <location>
        <begin position="115"/>
        <end position="134"/>
    </location>
</feature>
<keyword evidence="2" id="KW-1133">Transmembrane helix</keyword>
<name>A0ABS8KVQ2_9HYPH</name>
<dbReference type="Gene3D" id="1.10.101.10">
    <property type="entry name" value="PGBD-like superfamily/PGBD"/>
    <property type="match status" value="1"/>
</dbReference>
<dbReference type="Proteomes" id="UP001198862">
    <property type="component" value="Unassembled WGS sequence"/>
</dbReference>
<feature type="region of interest" description="Disordered" evidence="1">
    <location>
        <begin position="420"/>
        <end position="537"/>
    </location>
</feature>
<dbReference type="RefSeq" id="WP_230551294.1">
    <property type="nucleotide sequence ID" value="NZ_JAJISD010000005.1"/>
</dbReference>
<feature type="compositionally biased region" description="Low complexity" evidence="1">
    <location>
        <begin position="491"/>
        <end position="501"/>
    </location>
</feature>
<evidence type="ECO:0000259" key="3">
    <source>
        <dbReference type="Pfam" id="PF01471"/>
    </source>
</evidence>
<sequence>MPFYLRKSVSAGPFRFNFSNSGVGVAVGVRGLRIGTGPRGHYIHAGRNGFYYRASLGRAGERVRRSPSAPPLPRPVEQEASGVTMVEIESADVLAMQDEEFADVLQEINDKSRQVRLSTALAVISGLAGISGALVMGPSGLLVGAFALPGYLLGQWLDSYRRTTVLFYNVDDDYQRRVTELTAAFDRLAECSAKWHVQASGAIYDTTIRKRNAGASRLLKRATTGLVYRLPAVIRSNATPPVMQVGKQSLYFFPDVILIEDGSRFGAVAYGNLAVRVEPSRFIEEDSVPRDAQIIDHTWRFPNRDGGPDRRFNNNRQLPVCIYDSLYLTTPQGLNEVLQFSRVGLADTFAQTLRAMPPNASPRSVATAPWGATPRPQATAEPDEPVAQPASKGRGWRVKTALAAGVILAVAALWRSPSQVPVAESNGPAAPTSTSPAPAPAPEASPAAAPAPPVNAPPQPAAAAPQIGENAPLTPGEVRDLQARLKSLGFDPGDIDGIPGPQTAAAIRRFEASRSLTSTGSVDRRTLQRLKGAGPSR</sequence>
<dbReference type="InterPro" id="IPR036366">
    <property type="entry name" value="PGBDSf"/>
</dbReference>
<accession>A0ABS8KVQ2</accession>
<organism evidence="5 6">
    <name type="scientific">Reyranella aquatilis</name>
    <dbReference type="NCBI Taxonomy" id="2035356"/>
    <lineage>
        <taxon>Bacteria</taxon>
        <taxon>Pseudomonadati</taxon>
        <taxon>Pseudomonadota</taxon>
        <taxon>Alphaproteobacteria</taxon>
        <taxon>Hyphomicrobiales</taxon>
        <taxon>Reyranellaceae</taxon>
        <taxon>Reyranella</taxon>
    </lineage>
</organism>
<evidence type="ECO:0000313" key="5">
    <source>
        <dbReference type="EMBL" id="MCC8430109.1"/>
    </source>
</evidence>
<protein>
    <submittedName>
        <fullName evidence="5">DUF4236 domain-containing protein</fullName>
    </submittedName>
</protein>
<keyword evidence="6" id="KW-1185">Reference proteome</keyword>
<reference evidence="5 6" key="1">
    <citation type="submission" date="2021-11" db="EMBL/GenBank/DDBJ databases">
        <authorList>
            <person name="Lee D.-H."/>
            <person name="Kim S.-B."/>
        </authorList>
    </citation>
    <scope>NUCLEOTIDE SEQUENCE [LARGE SCALE GENOMIC DNA]</scope>
    <source>
        <strain evidence="5 6">KCTC 52223</strain>
    </source>
</reference>